<gene>
    <name evidence="2" type="ORF">CLV52_0987</name>
</gene>
<feature type="transmembrane region" description="Helical" evidence="1">
    <location>
        <begin position="157"/>
        <end position="174"/>
    </location>
</feature>
<keyword evidence="1" id="KW-1133">Transmembrane helix</keyword>
<feature type="transmembrane region" description="Helical" evidence="1">
    <location>
        <begin position="135"/>
        <end position="151"/>
    </location>
</feature>
<feature type="transmembrane region" description="Helical" evidence="1">
    <location>
        <begin position="277"/>
        <end position="295"/>
    </location>
</feature>
<sequence length="499" mass="50481">MTLVSASPVALAPGTGRTTTWSAAVVATAIGIGLLGASLRFVALLRTGGPLGMGGYDDGVDYAAAAALVHGRLPYRSFLLLHPPGVVLAAAPFAAIGSVFGDRVGFVAARLAFEALGGLGAALAFVALRRFGPTAAVTGGVLLAVLPTAVYAERSVLLEPLGSIGVLLAIVLLGRGTTPGAVFAAGVAAGWAVDVKIWYVVPAVVLWLAGTRRRGWFAAGAATAVLVVCGPFLAAAPVAMVREVVLDQMGRARVGRVSRRITEIVGAIRIGPIDAQLVAGALLALVLGALVVTALTAGARVFALLLAADLVVLLAAPSWFPHYADLAAPAIALCVGVAAQRATDLLPAGAARRWAAAGLVVAIGVGGTVAALRAPRGGETVPASVVAAVGRTSGCVVTDDPTLLAITGVLSRDLADPDCPVRPDVTGWTYDADRAPVPGVPRKANARWQRDVLGYLLSGRTVIVVRPATGLSSASRARLAELPVVHATGPWVLRATGRP</sequence>
<proteinExistence type="predicted"/>
<feature type="transmembrane region" description="Helical" evidence="1">
    <location>
        <begin position="181"/>
        <end position="209"/>
    </location>
</feature>
<dbReference type="Proteomes" id="UP000295344">
    <property type="component" value="Unassembled WGS sequence"/>
</dbReference>
<feature type="transmembrane region" description="Helical" evidence="1">
    <location>
        <begin position="215"/>
        <end position="241"/>
    </location>
</feature>
<name>A0A4V3EB58_9MICO</name>
<dbReference type="AlphaFoldDB" id="A0A4V3EB58"/>
<feature type="transmembrane region" description="Helical" evidence="1">
    <location>
        <begin position="107"/>
        <end position="128"/>
    </location>
</feature>
<keyword evidence="3" id="KW-1185">Reference proteome</keyword>
<accession>A0A4V3EB58</accession>
<keyword evidence="1" id="KW-0472">Membrane</keyword>
<evidence type="ECO:0000313" key="3">
    <source>
        <dbReference type="Proteomes" id="UP000295344"/>
    </source>
</evidence>
<comment type="caution">
    <text evidence="2">The sequence shown here is derived from an EMBL/GenBank/DDBJ whole genome shotgun (WGS) entry which is preliminary data.</text>
</comment>
<dbReference type="OrthoDB" id="5485682at2"/>
<feature type="transmembrane region" description="Helical" evidence="1">
    <location>
        <begin position="78"/>
        <end position="101"/>
    </location>
</feature>
<evidence type="ECO:0000256" key="1">
    <source>
        <dbReference type="SAM" id="Phobius"/>
    </source>
</evidence>
<protein>
    <recommendedName>
        <fullName evidence="4">Dolichyl-phosphate-mannose-protein mannosyltransferase</fullName>
    </recommendedName>
</protein>
<organism evidence="2 3">
    <name type="scientific">Amnibacterium kyonggiense</name>
    <dbReference type="NCBI Taxonomy" id="595671"/>
    <lineage>
        <taxon>Bacteria</taxon>
        <taxon>Bacillati</taxon>
        <taxon>Actinomycetota</taxon>
        <taxon>Actinomycetes</taxon>
        <taxon>Micrococcales</taxon>
        <taxon>Microbacteriaceae</taxon>
        <taxon>Amnibacterium</taxon>
    </lineage>
</organism>
<dbReference type="RefSeq" id="WP_133765147.1">
    <property type="nucleotide sequence ID" value="NZ_BAAARP010000001.1"/>
</dbReference>
<feature type="transmembrane region" description="Helical" evidence="1">
    <location>
        <begin position="301"/>
        <end position="319"/>
    </location>
</feature>
<keyword evidence="1" id="KW-0812">Transmembrane</keyword>
<evidence type="ECO:0008006" key="4">
    <source>
        <dbReference type="Google" id="ProtNLM"/>
    </source>
</evidence>
<dbReference type="EMBL" id="SOAM01000001">
    <property type="protein sequence ID" value="TDS80424.1"/>
    <property type="molecule type" value="Genomic_DNA"/>
</dbReference>
<reference evidence="2 3" key="1">
    <citation type="submission" date="2019-03" db="EMBL/GenBank/DDBJ databases">
        <title>Genomic Encyclopedia of Archaeal and Bacterial Type Strains, Phase II (KMG-II): from individual species to whole genera.</title>
        <authorList>
            <person name="Goeker M."/>
        </authorList>
    </citation>
    <scope>NUCLEOTIDE SEQUENCE [LARGE SCALE GENOMIC DNA]</scope>
    <source>
        <strain evidence="2 3">DSM 24782</strain>
    </source>
</reference>
<evidence type="ECO:0000313" key="2">
    <source>
        <dbReference type="EMBL" id="TDS80424.1"/>
    </source>
</evidence>
<feature type="transmembrane region" description="Helical" evidence="1">
    <location>
        <begin position="354"/>
        <end position="372"/>
    </location>
</feature>
<feature type="transmembrane region" description="Helical" evidence="1">
    <location>
        <begin position="20"/>
        <end position="43"/>
    </location>
</feature>